<dbReference type="InterPro" id="IPR055170">
    <property type="entry name" value="GFO_IDH_MocA-like_dom"/>
</dbReference>
<dbReference type="PANTHER" id="PTHR22604:SF105">
    <property type="entry name" value="TRANS-1,2-DIHYDROBENZENE-1,2-DIOL DEHYDROGENASE"/>
    <property type="match status" value="1"/>
</dbReference>
<feature type="domain" description="GFO/IDH/MocA-like oxidoreductase" evidence="4">
    <location>
        <begin position="131"/>
        <end position="243"/>
    </location>
</feature>
<dbReference type="OrthoDB" id="9815825at2"/>
<dbReference type="RefSeq" id="WP_026390670.1">
    <property type="nucleotide sequence ID" value="NZ_LR215048.1"/>
</dbReference>
<sequence>MKKIRWAICGLGTISKKFLKAIKLTEGNEVVACASSDKARAEKYAKKYGIKIFGTYEEIASSGEIDAVYICNNISDHYRCSKLFLSHNVAVLCEKAFTQNVHEAKSLIAYANEKNTLIMEAMWTKFLPTTQKIISIIESKQLGSIIEINGAFHVDKRFDKKSRSFDNVRGGGSVLDLAVYLVSYSQFLLGMPKEITVNGKVKNGVDLKCDVSMYYESAIAKFTTSSVNFFKMYLKIICEQGTIDVPMFMQANHFTVKQGKKVEKYKYKFKNGFQYEILHFSDLVRFNKKDSDVRSNKETIDVMEILTSINNKLGVSFKMKE</sequence>
<accession>A0A449BD35</accession>
<dbReference type="STRING" id="1278311.GCA_000428705_01155"/>
<dbReference type="GO" id="GO:0000166">
    <property type="term" value="F:nucleotide binding"/>
    <property type="evidence" value="ECO:0007669"/>
    <property type="project" value="InterPro"/>
</dbReference>
<dbReference type="Pfam" id="PF22725">
    <property type="entry name" value="GFO_IDH_MocA_C3"/>
    <property type="match status" value="1"/>
</dbReference>
<proteinExistence type="inferred from homology"/>
<comment type="similarity">
    <text evidence="1">Belongs to the Gfo/Idh/MocA family.</text>
</comment>
<organism evidence="5 6">
    <name type="scientific">Haploplasma axanthum</name>
    <name type="common">Acholeplasma axanthum</name>
    <dbReference type="NCBI Taxonomy" id="29552"/>
    <lineage>
        <taxon>Bacteria</taxon>
        <taxon>Bacillati</taxon>
        <taxon>Mycoplasmatota</taxon>
        <taxon>Mollicutes</taxon>
        <taxon>Acholeplasmatales</taxon>
        <taxon>Acholeplasmataceae</taxon>
        <taxon>Haploplasma</taxon>
    </lineage>
</organism>
<evidence type="ECO:0000259" key="3">
    <source>
        <dbReference type="Pfam" id="PF01408"/>
    </source>
</evidence>
<dbReference type="SUPFAM" id="SSF55347">
    <property type="entry name" value="Glyceraldehyde-3-phosphate dehydrogenase-like, C-terminal domain"/>
    <property type="match status" value="1"/>
</dbReference>
<name>A0A449BD35_HAPAX</name>
<gene>
    <name evidence="5" type="primary">gfo</name>
    <name evidence="5" type="ORF">NCTC10138_00579</name>
</gene>
<dbReference type="InterPro" id="IPR036291">
    <property type="entry name" value="NAD(P)-bd_dom_sf"/>
</dbReference>
<reference evidence="5 6" key="1">
    <citation type="submission" date="2019-01" db="EMBL/GenBank/DDBJ databases">
        <authorList>
            <consortium name="Pathogen Informatics"/>
        </authorList>
    </citation>
    <scope>NUCLEOTIDE SEQUENCE [LARGE SCALE GENOMIC DNA]</scope>
    <source>
        <strain evidence="5 6">NCTC10138</strain>
    </source>
</reference>
<protein>
    <submittedName>
        <fullName evidence="5">Glucose--fructose oxidoreductase</fullName>
        <ecNumber evidence="5">1.1.99.28</ecNumber>
    </submittedName>
</protein>
<dbReference type="SUPFAM" id="SSF51735">
    <property type="entry name" value="NAD(P)-binding Rossmann-fold domains"/>
    <property type="match status" value="1"/>
</dbReference>
<dbReference type="Proteomes" id="UP000289841">
    <property type="component" value="Chromosome"/>
</dbReference>
<dbReference type="Gene3D" id="3.40.50.720">
    <property type="entry name" value="NAD(P)-binding Rossmann-like Domain"/>
    <property type="match status" value="1"/>
</dbReference>
<dbReference type="InterPro" id="IPR000683">
    <property type="entry name" value="Gfo/Idh/MocA-like_OxRdtase_N"/>
</dbReference>
<feature type="domain" description="Gfo/Idh/MocA-like oxidoreductase N-terminal" evidence="3">
    <location>
        <begin position="4"/>
        <end position="119"/>
    </location>
</feature>
<dbReference type="EC" id="1.1.99.28" evidence="5"/>
<evidence type="ECO:0000256" key="2">
    <source>
        <dbReference type="ARBA" id="ARBA00023002"/>
    </source>
</evidence>
<dbReference type="InterPro" id="IPR050984">
    <property type="entry name" value="Gfo/Idh/MocA_domain"/>
</dbReference>
<dbReference type="EMBL" id="LR215048">
    <property type="protein sequence ID" value="VEU80220.1"/>
    <property type="molecule type" value="Genomic_DNA"/>
</dbReference>
<dbReference type="AlphaFoldDB" id="A0A449BD35"/>
<dbReference type="PANTHER" id="PTHR22604">
    <property type="entry name" value="OXIDOREDUCTASES"/>
    <property type="match status" value="1"/>
</dbReference>
<evidence type="ECO:0000256" key="1">
    <source>
        <dbReference type="ARBA" id="ARBA00010928"/>
    </source>
</evidence>
<dbReference type="Pfam" id="PF01408">
    <property type="entry name" value="GFO_IDH_MocA"/>
    <property type="match status" value="1"/>
</dbReference>
<dbReference type="KEGG" id="aaxa:NCTC10138_00579"/>
<evidence type="ECO:0000313" key="6">
    <source>
        <dbReference type="Proteomes" id="UP000289841"/>
    </source>
</evidence>
<dbReference type="GO" id="GO:0047061">
    <property type="term" value="F:glucose-fructose oxidoreductase activity"/>
    <property type="evidence" value="ECO:0007669"/>
    <property type="project" value="UniProtKB-EC"/>
</dbReference>
<keyword evidence="6" id="KW-1185">Reference proteome</keyword>
<evidence type="ECO:0000259" key="4">
    <source>
        <dbReference type="Pfam" id="PF22725"/>
    </source>
</evidence>
<evidence type="ECO:0000313" key="5">
    <source>
        <dbReference type="EMBL" id="VEU80220.1"/>
    </source>
</evidence>
<keyword evidence="2 5" id="KW-0560">Oxidoreductase</keyword>
<dbReference type="Gene3D" id="3.30.360.10">
    <property type="entry name" value="Dihydrodipicolinate Reductase, domain 2"/>
    <property type="match status" value="1"/>
</dbReference>